<evidence type="ECO:0000259" key="4">
    <source>
        <dbReference type="PROSITE" id="PS51688"/>
    </source>
</evidence>
<evidence type="ECO:0000313" key="5">
    <source>
        <dbReference type="EMBL" id="AFX83917.1"/>
    </source>
</evidence>
<sequence length="400" mass="41442">MALRLKGSTSGSVELGVPAAVSGGDVTLTLPNGTGSANQFLKNGSAAGTLEYSSLIEDGSGKLLVGTTTNYADGGADDLVIGDTSVSEQGITIGSSTSSQIRFADAGANTAGYILYNHSDNALAFGVSSERLRIDSSGRVGIGTTSPSHGLLTLSQSASSAFNALVIQQGNTGSAATDGLHIGIDSAVDAYIMHKESRALAFGTANTERMSVRSSGALHVFNSDVGIRSISGAAAGTSVTIFRGSHSGTGIVSAGTESIYIWSNGNVQNTNNSYGQISDVKLKENIVDANSQWNDIKGVQVRNFNFKEETGNPTHTQIGVVAQELETVSPGLVYETPDTDDDGNDLGTVTKSVNYSVLYMKAVKALQEAIAKIETLETQNTAQQIQIDDLLARVTTLEAS</sequence>
<evidence type="ECO:0000256" key="3">
    <source>
        <dbReference type="SAM" id="Coils"/>
    </source>
</evidence>
<dbReference type="InterPro" id="IPR030392">
    <property type="entry name" value="S74_ICA"/>
</dbReference>
<organism evidence="5">
    <name type="scientific">uncultured Mediterranean phage MEDS5 group</name>
    <dbReference type="NCBI Taxonomy" id="1262075"/>
    <lineage>
        <taxon>Viruses</taxon>
        <taxon>Duplodnaviria</taxon>
        <taxon>Heunggongvirae</taxon>
        <taxon>Uroviricota</taxon>
        <taxon>Caudoviricetes</taxon>
        <taxon>environmental samples</taxon>
    </lineage>
</organism>
<dbReference type="Pfam" id="PF13884">
    <property type="entry name" value="Peptidase_S74"/>
    <property type="match status" value="1"/>
</dbReference>
<feature type="coiled-coil region" evidence="3">
    <location>
        <begin position="359"/>
        <end position="393"/>
    </location>
</feature>
<comment type="subcellular location">
    <subcellularLocation>
        <location evidence="1">Virion</location>
    </subcellularLocation>
</comment>
<dbReference type="PROSITE" id="PS51688">
    <property type="entry name" value="ICA"/>
    <property type="match status" value="1"/>
</dbReference>
<evidence type="ECO:0000256" key="2">
    <source>
        <dbReference type="ARBA" id="ARBA00022732"/>
    </source>
</evidence>
<feature type="domain" description="Peptidase S74" evidence="4">
    <location>
        <begin position="278"/>
        <end position="380"/>
    </location>
</feature>
<accession>K7YQ39</accession>
<keyword evidence="3" id="KW-0175">Coiled coil</keyword>
<proteinExistence type="predicted"/>
<gene>
    <name evidence="5" type="ORF">MedDCM-OCT-S15-C5-cds20</name>
</gene>
<dbReference type="EMBL" id="JX536274">
    <property type="protein sequence ID" value="AFX83917.1"/>
    <property type="molecule type" value="Genomic_DNA"/>
</dbReference>
<keyword evidence="2" id="KW-0946">Virion</keyword>
<reference evidence="5" key="1">
    <citation type="journal article" date="2013" name="Appl. Environ. Microbiol.">
        <title>Reconstruction of novel cyanobacterial siphovirus genomes from mediterranean metagenomic fosmids.</title>
        <authorList>
            <person name="Mizuno C.M."/>
            <person name="Rodriguez-Valera F."/>
            <person name="Garcia-Heredia I."/>
            <person name="Martin-Cuadrado A.B."/>
            <person name="Ghai R."/>
        </authorList>
    </citation>
    <scope>NUCLEOTIDE SEQUENCE</scope>
</reference>
<name>K7YQ39_9CAUD</name>
<protein>
    <submittedName>
        <fullName evidence="5">Endosialidase</fullName>
    </submittedName>
</protein>
<evidence type="ECO:0000256" key="1">
    <source>
        <dbReference type="ARBA" id="ARBA00004328"/>
    </source>
</evidence>
<keyword evidence="2" id="KW-1227">Viral tail protein</keyword>
<dbReference type="GO" id="GO:0098015">
    <property type="term" value="C:virus tail"/>
    <property type="evidence" value="ECO:0007669"/>
    <property type="project" value="UniProtKB-KW"/>
</dbReference>